<evidence type="ECO:0000313" key="7">
    <source>
        <dbReference type="EMBL" id="ASY46436.1"/>
    </source>
</evidence>
<evidence type="ECO:0000259" key="6">
    <source>
        <dbReference type="Pfam" id="PF00724"/>
    </source>
</evidence>
<proteinExistence type="predicted"/>
<gene>
    <name evidence="7" type="ORF">CJD35_18175</name>
    <name evidence="8" type="ORF">CJD35_21290</name>
</gene>
<dbReference type="PANTHER" id="PTHR43303:SF4">
    <property type="entry name" value="NADPH DEHYDROGENASE C23G7.10C-RELATED"/>
    <property type="match status" value="1"/>
</dbReference>
<evidence type="ECO:0000256" key="2">
    <source>
        <dbReference type="ARBA" id="ARBA00022630"/>
    </source>
</evidence>
<dbReference type="KEGG" id="shyd:CJD35_21290"/>
<evidence type="ECO:0000256" key="5">
    <source>
        <dbReference type="ARBA" id="ARBA00023002"/>
    </source>
</evidence>
<evidence type="ECO:0000256" key="4">
    <source>
        <dbReference type="ARBA" id="ARBA00022857"/>
    </source>
</evidence>
<geneLocation type="plasmid" evidence="7 9">
    <name>p1</name>
</geneLocation>
<dbReference type="CDD" id="cd02932">
    <property type="entry name" value="OYE_YqiM_FMN"/>
    <property type="match status" value="1"/>
</dbReference>
<sequence>MVMANLFEPIEVGGLRLANRIVIAPMCQYSAVDGAMTDWHQMHLGQLALSGAGALTIEATAVSPEGRITYGDVGLYDDRTEAAMRSVLESVRRWSDMPLIIQLAHAGRKASCAKPWQGGTQIAPDAENGWQTVAPSAIPFSPDDHPPVELDTAGLARIRGAFADAARRAGRLGIEAIQIHVAHGYLLHEFLSPISNRRGDEYGGSLDNRMRFPLEVFDAVREAFPADRPVTVRVSGTDWVEGGWTAEETARFAQELERRGCSAIHVSSGGLDPRQQIPVGPGYQVPLARTVKDAVAMPVAAVGMITDPQQAERILEDGHADTIAIARAALWDPRWPWHAAAALGASVKAPPQYLRSEPPEAGRILKEMTP</sequence>
<evidence type="ECO:0000256" key="3">
    <source>
        <dbReference type="ARBA" id="ARBA00022643"/>
    </source>
</evidence>
<dbReference type="InterPro" id="IPR044152">
    <property type="entry name" value="YqjM-like"/>
</dbReference>
<keyword evidence="8" id="KW-0614">Plasmid</keyword>
<protein>
    <submittedName>
        <fullName evidence="8">Oxidoreductase</fullName>
    </submittedName>
</protein>
<dbReference type="GO" id="GO:0050661">
    <property type="term" value="F:NADP binding"/>
    <property type="evidence" value="ECO:0007669"/>
    <property type="project" value="InterPro"/>
</dbReference>
<dbReference type="EMBL" id="CP022747">
    <property type="protein sequence ID" value="ASY46436.1"/>
    <property type="molecule type" value="Genomic_DNA"/>
</dbReference>
<keyword evidence="2" id="KW-0285">Flavoprotein</keyword>
<keyword evidence="5" id="KW-0560">Oxidoreductase</keyword>
<feature type="domain" description="NADH:flavin oxidoreductase/NADH oxidase N-terminal" evidence="6">
    <location>
        <begin position="5"/>
        <end position="340"/>
    </location>
</feature>
<dbReference type="PANTHER" id="PTHR43303">
    <property type="entry name" value="NADPH DEHYDROGENASE C23G7.10C-RELATED"/>
    <property type="match status" value="1"/>
</dbReference>
<organism evidence="8 9">
    <name type="scientific">Sphingobium xenophagum</name>
    <dbReference type="NCBI Taxonomy" id="121428"/>
    <lineage>
        <taxon>Bacteria</taxon>
        <taxon>Pseudomonadati</taxon>
        <taxon>Pseudomonadota</taxon>
        <taxon>Alphaproteobacteria</taxon>
        <taxon>Sphingomonadales</taxon>
        <taxon>Sphingomonadaceae</taxon>
        <taxon>Sphingobium</taxon>
    </lineage>
</organism>
<evidence type="ECO:0000256" key="1">
    <source>
        <dbReference type="ARBA" id="ARBA00001917"/>
    </source>
</evidence>
<dbReference type="AlphaFoldDB" id="A0A249N052"/>
<dbReference type="GO" id="GO:0003959">
    <property type="term" value="F:NADPH dehydrogenase activity"/>
    <property type="evidence" value="ECO:0007669"/>
    <property type="project" value="InterPro"/>
</dbReference>
<dbReference type="GO" id="GO:0010181">
    <property type="term" value="F:FMN binding"/>
    <property type="evidence" value="ECO:0007669"/>
    <property type="project" value="InterPro"/>
</dbReference>
<reference evidence="8 9" key="1">
    <citation type="submission" date="2017-08" db="EMBL/GenBank/DDBJ databases">
        <title>Whole Genome Sequence of Sphingobium hydrophobicum C1: Insights into Adaption to the Electronic-waste Contaminated Sediment.</title>
        <authorList>
            <person name="Song D."/>
            <person name="Chen X."/>
            <person name="Xu M."/>
        </authorList>
    </citation>
    <scope>NUCLEOTIDE SEQUENCE [LARGE SCALE GENOMIC DNA]</scope>
    <source>
        <strain evidence="8 9">C1</strain>
        <plasmid evidence="7 9">p1</plasmid>
        <plasmid evidence="8 9">p3</plasmid>
    </source>
</reference>
<dbReference type="EMBL" id="CP022749">
    <property type="protein sequence ID" value="ASY47001.1"/>
    <property type="molecule type" value="Genomic_DNA"/>
</dbReference>
<dbReference type="KEGG" id="shyd:CJD35_18175"/>
<dbReference type="Pfam" id="PF00724">
    <property type="entry name" value="Oxidored_FMN"/>
    <property type="match status" value="1"/>
</dbReference>
<keyword evidence="4" id="KW-0521">NADP</keyword>
<geneLocation type="plasmid" evidence="8 9">
    <name>p3</name>
</geneLocation>
<evidence type="ECO:0000313" key="8">
    <source>
        <dbReference type="EMBL" id="ASY47001.1"/>
    </source>
</evidence>
<dbReference type="Proteomes" id="UP000217141">
    <property type="component" value="Plasmid p1"/>
</dbReference>
<evidence type="ECO:0000313" key="9">
    <source>
        <dbReference type="Proteomes" id="UP000217141"/>
    </source>
</evidence>
<dbReference type="InterPro" id="IPR013785">
    <property type="entry name" value="Aldolase_TIM"/>
</dbReference>
<name>A0A249N052_SPHXE</name>
<dbReference type="RefSeq" id="WP_095687336.1">
    <property type="nucleotide sequence ID" value="NZ_CP022747.1"/>
</dbReference>
<dbReference type="SUPFAM" id="SSF51395">
    <property type="entry name" value="FMN-linked oxidoreductases"/>
    <property type="match status" value="1"/>
</dbReference>
<dbReference type="InterPro" id="IPR001155">
    <property type="entry name" value="OxRdtase_FMN_N"/>
</dbReference>
<keyword evidence="3" id="KW-0288">FMN</keyword>
<accession>A0A249N052</accession>
<comment type="cofactor">
    <cofactor evidence="1">
        <name>FMN</name>
        <dbReference type="ChEBI" id="CHEBI:58210"/>
    </cofactor>
</comment>
<dbReference type="Proteomes" id="UP000217141">
    <property type="component" value="Plasmid p3"/>
</dbReference>
<dbReference type="Gene3D" id="3.20.20.70">
    <property type="entry name" value="Aldolase class I"/>
    <property type="match status" value="1"/>
</dbReference>